<gene>
    <name evidence="1" type="ORF">BHF71_01845</name>
</gene>
<reference evidence="1 2" key="1">
    <citation type="submission" date="2016-09" db="EMBL/GenBank/DDBJ databases">
        <title>Draft genome sequence for the type strain of Vulcanibacillus modesticaldus BR, a strictly anaerobic, moderately thermophilic, and nitrate-reducing bacterium from deep sea-hydrothermal vents of the Mid-Atlantic Ridge.</title>
        <authorList>
            <person name="Abin C.A."/>
            <person name="Hollibaugh J.T."/>
        </authorList>
    </citation>
    <scope>NUCLEOTIDE SEQUENCE [LARGE SCALE GENOMIC DNA]</scope>
    <source>
        <strain evidence="1 2">BR</strain>
    </source>
</reference>
<dbReference type="InterPro" id="IPR009910">
    <property type="entry name" value="DUF1450"/>
</dbReference>
<dbReference type="AlphaFoldDB" id="A0A1D2YUM7"/>
<accession>A0A1D2YUM7</accession>
<dbReference type="Pfam" id="PF07293">
    <property type="entry name" value="DUF1450"/>
    <property type="match status" value="1"/>
</dbReference>
<comment type="caution">
    <text evidence="1">The sequence shown here is derived from an EMBL/GenBank/DDBJ whole genome shotgun (WGS) entry which is preliminary data.</text>
</comment>
<dbReference type="RefSeq" id="WP_069656749.1">
    <property type="nucleotide sequence ID" value="NZ_MIJF01000024.1"/>
</dbReference>
<dbReference type="Proteomes" id="UP000243739">
    <property type="component" value="Unassembled WGS sequence"/>
</dbReference>
<protein>
    <recommendedName>
        <fullName evidence="3">UDP-N-acetylmuramoylalanine--D-glutamate ligase</fullName>
    </recommendedName>
</protein>
<proteinExistence type="predicted"/>
<dbReference type="OrthoDB" id="1684419at2"/>
<evidence type="ECO:0000313" key="2">
    <source>
        <dbReference type="Proteomes" id="UP000243739"/>
    </source>
</evidence>
<sequence>MGQLIELCTHNYQFGTEKVVKKFEQNPKYDIVENNCLGHCEKCGTNPYVLLNGEYIEATDPDELIAKIEEKVEKSI</sequence>
<organism evidence="1 2">
    <name type="scientific">Vulcanibacillus modesticaldus</name>
    <dbReference type="NCBI Taxonomy" id="337097"/>
    <lineage>
        <taxon>Bacteria</taxon>
        <taxon>Bacillati</taxon>
        <taxon>Bacillota</taxon>
        <taxon>Bacilli</taxon>
        <taxon>Bacillales</taxon>
        <taxon>Bacillaceae</taxon>
        <taxon>Vulcanibacillus</taxon>
    </lineage>
</organism>
<evidence type="ECO:0008006" key="3">
    <source>
        <dbReference type="Google" id="ProtNLM"/>
    </source>
</evidence>
<dbReference type="STRING" id="337097.BHF71_01845"/>
<dbReference type="EMBL" id="MIJF01000024">
    <property type="protein sequence ID" value="OEF99355.1"/>
    <property type="molecule type" value="Genomic_DNA"/>
</dbReference>
<evidence type="ECO:0000313" key="1">
    <source>
        <dbReference type="EMBL" id="OEF99355.1"/>
    </source>
</evidence>
<keyword evidence="2" id="KW-1185">Reference proteome</keyword>
<name>A0A1D2YUM7_9BACI</name>